<dbReference type="EMBL" id="CAEZYF010000009">
    <property type="protein sequence ID" value="CAB4724821.1"/>
    <property type="molecule type" value="Genomic_DNA"/>
</dbReference>
<dbReference type="InterPro" id="IPR023606">
    <property type="entry name" value="CoA-Trfase_III_dom_1_sf"/>
</dbReference>
<dbReference type="AlphaFoldDB" id="A0A6J6RR46"/>
<gene>
    <name evidence="2" type="ORF">UFOPK2656_01692</name>
    <name evidence="3" type="ORF">UFOPK3267_01899</name>
    <name evidence="4" type="ORF">UFOPK3651_01834</name>
    <name evidence="5" type="ORF">UFOPK3931_00807</name>
    <name evidence="1" type="ORF">UFOPK4189_01753</name>
</gene>
<name>A0A6J6RR46_9ZZZZ</name>
<evidence type="ECO:0000313" key="4">
    <source>
        <dbReference type="EMBL" id="CAB4936402.1"/>
    </source>
</evidence>
<dbReference type="InterPro" id="IPR050509">
    <property type="entry name" value="CoA-transferase_III"/>
</dbReference>
<sequence>MTALQGLRVLDLSPHRIGAQISQLFADFGAEVIWVEPPGGARIREESAFPFWGRGKQSLVADLRVEADRAVVRTLAEGADVFIETNRPGSLDQWGLGYAALKAVNPRLVYVSVSSFGSVGPYVDLKDYEPLVHAKLGVMQAFRRMSPIDAPPYVSVPWCSFPASQVALHGALASLYAREHTGVGQHVETSMAQAYPTLDTWSWFEYLIDQRWPDAYTRVNNFDDDDVPVGAFPFLLLVALTKDGRWLQFASVSPRLFQAAMKALGLDWMFTDPKWAGLPVFEDQARRLELWSLMHEAARTKTLAEWQQVFDEDPNVFAEQFRIGQRVLDHPQLVADGMVADIVDDERGPVHQPAPIVRMYNTPAQLGKSAPRLGTMSADQAAWSTPDAPVASVLHAPARPLLDGVSIVEFGTMFAAPNATRMLADLGAHVVHIEELEGDGIRMLIPFPEAGGAAVMQGKESLCVDLQTDEGRQIVYGLIASADVVVQAFRAGVAERLGFGYEKVKAIRPDVVYLNAPGYGTNLPYGQRPAYAPSIGAAVGIPLANTAGLAPERADLTLEEIQQAARLLTVGAMTSSAQADGFAALGVATAILTGLLARERGAGGQEMLTTMLNTGAHAMSEQIVEYPGCMPRLNPDPELKGINAVYRVYRASAGFVFLAAPIESEWADLVLALQPYIDLSADHRFTTVAGRRHNDAALGEVLEGVFATRTDEQWEHELRAANVSCVAISQQAPEPNLLGELGQACGFITTVNHPTFDDHPRMNGFMRLSDAPLTIKGGVLAGQQTDEILTGLGIGAEAIADLRARKIVG</sequence>
<evidence type="ECO:0000313" key="1">
    <source>
        <dbReference type="EMBL" id="CAB4363984.1"/>
    </source>
</evidence>
<dbReference type="SUPFAM" id="SSF89796">
    <property type="entry name" value="CoA-transferase family III (CaiB/BaiF)"/>
    <property type="match status" value="2"/>
</dbReference>
<organism evidence="2">
    <name type="scientific">freshwater metagenome</name>
    <dbReference type="NCBI Taxonomy" id="449393"/>
    <lineage>
        <taxon>unclassified sequences</taxon>
        <taxon>metagenomes</taxon>
        <taxon>ecological metagenomes</taxon>
    </lineage>
</organism>
<dbReference type="PANTHER" id="PTHR48228">
    <property type="entry name" value="SUCCINYL-COA--D-CITRAMALATE COA-TRANSFERASE"/>
    <property type="match status" value="1"/>
</dbReference>
<dbReference type="InterPro" id="IPR044855">
    <property type="entry name" value="CoA-Trfase_III_dom3_sf"/>
</dbReference>
<proteinExistence type="predicted"/>
<dbReference type="GO" id="GO:0003824">
    <property type="term" value="F:catalytic activity"/>
    <property type="evidence" value="ECO:0007669"/>
    <property type="project" value="InterPro"/>
</dbReference>
<dbReference type="PANTHER" id="PTHR48228:SF5">
    <property type="entry name" value="ALPHA-METHYLACYL-COA RACEMASE"/>
    <property type="match status" value="1"/>
</dbReference>
<dbReference type="EMBL" id="CAESGF010000009">
    <property type="protein sequence ID" value="CAB4363984.1"/>
    <property type="molecule type" value="Genomic_DNA"/>
</dbReference>
<dbReference type="Pfam" id="PF02515">
    <property type="entry name" value="CoA_transf_3"/>
    <property type="match status" value="2"/>
</dbReference>
<evidence type="ECO:0000313" key="5">
    <source>
        <dbReference type="EMBL" id="CAB4981069.1"/>
    </source>
</evidence>
<evidence type="ECO:0000313" key="2">
    <source>
        <dbReference type="EMBL" id="CAB4724821.1"/>
    </source>
</evidence>
<dbReference type="EMBL" id="CAFBIY010000111">
    <property type="protein sequence ID" value="CAB4852127.1"/>
    <property type="molecule type" value="Genomic_DNA"/>
</dbReference>
<accession>A0A6J6RR46</accession>
<dbReference type="EMBL" id="CAFBOL010000014">
    <property type="protein sequence ID" value="CAB4981069.1"/>
    <property type="molecule type" value="Genomic_DNA"/>
</dbReference>
<dbReference type="EMBL" id="CAFBMT010000009">
    <property type="protein sequence ID" value="CAB4936402.1"/>
    <property type="molecule type" value="Genomic_DNA"/>
</dbReference>
<reference evidence="2" key="1">
    <citation type="submission" date="2020-05" db="EMBL/GenBank/DDBJ databases">
        <authorList>
            <person name="Chiriac C."/>
            <person name="Salcher M."/>
            <person name="Ghai R."/>
            <person name="Kavagutti S V."/>
        </authorList>
    </citation>
    <scope>NUCLEOTIDE SEQUENCE</scope>
</reference>
<dbReference type="Gene3D" id="3.30.1540.10">
    <property type="entry name" value="formyl-coa transferase, domain 3"/>
    <property type="match status" value="2"/>
</dbReference>
<dbReference type="Gene3D" id="3.40.50.10540">
    <property type="entry name" value="Crotonobetainyl-coa:carnitine coa-transferase, domain 1"/>
    <property type="match status" value="2"/>
</dbReference>
<protein>
    <submittedName>
        <fullName evidence="2">Unannotated protein</fullName>
    </submittedName>
</protein>
<dbReference type="InterPro" id="IPR003673">
    <property type="entry name" value="CoA-Trfase_fam_III"/>
</dbReference>
<evidence type="ECO:0000313" key="3">
    <source>
        <dbReference type="EMBL" id="CAB4852127.1"/>
    </source>
</evidence>